<reference evidence="1 2" key="1">
    <citation type="journal article" date="2016" name="Proc. Natl. Acad. Sci. U.S.A.">
        <title>Comparative genomics of biotechnologically important yeasts.</title>
        <authorList>
            <person name="Riley R."/>
            <person name="Haridas S."/>
            <person name="Wolfe K.H."/>
            <person name="Lopes M.R."/>
            <person name="Hittinger C.T."/>
            <person name="Goeker M."/>
            <person name="Salamov A.A."/>
            <person name="Wisecaver J.H."/>
            <person name="Long T.M."/>
            <person name="Calvey C.H."/>
            <person name="Aerts A.L."/>
            <person name="Barry K.W."/>
            <person name="Choi C."/>
            <person name="Clum A."/>
            <person name="Coughlan A.Y."/>
            <person name="Deshpande S."/>
            <person name="Douglass A.P."/>
            <person name="Hanson S.J."/>
            <person name="Klenk H.-P."/>
            <person name="LaButti K.M."/>
            <person name="Lapidus A."/>
            <person name="Lindquist E.A."/>
            <person name="Lipzen A.M."/>
            <person name="Meier-Kolthoff J.P."/>
            <person name="Ohm R.A."/>
            <person name="Otillar R.P."/>
            <person name="Pangilinan J.L."/>
            <person name="Peng Y."/>
            <person name="Rokas A."/>
            <person name="Rosa C.A."/>
            <person name="Scheuner C."/>
            <person name="Sibirny A.A."/>
            <person name="Slot J.C."/>
            <person name="Stielow J.B."/>
            <person name="Sun H."/>
            <person name="Kurtzman C.P."/>
            <person name="Blackwell M."/>
            <person name="Grigoriev I.V."/>
            <person name="Jeffries T.W."/>
        </authorList>
    </citation>
    <scope>NUCLEOTIDE SEQUENCE [LARGE SCALE GENOMIC DNA]</scope>
    <source>
        <strain evidence="2">ATCC 18201 / CBS 1600 / BCRC 20928 / JCM 3617 / NBRC 0987 / NRRL Y-1542</strain>
    </source>
</reference>
<proteinExistence type="predicted"/>
<evidence type="ECO:0000313" key="2">
    <source>
        <dbReference type="Proteomes" id="UP000094389"/>
    </source>
</evidence>
<dbReference type="EMBL" id="KV453926">
    <property type="protein sequence ID" value="ODV75568.1"/>
    <property type="molecule type" value="Genomic_DNA"/>
</dbReference>
<sequence length="59" mass="6659">MREIATAPVQESRLLLRSRARSVVAPVARVIKSVQHHGIYTNLLYLGDFLERRLLVSTG</sequence>
<protein>
    <submittedName>
        <fullName evidence="1">Uncharacterized protein</fullName>
    </submittedName>
</protein>
<organism evidence="1 2">
    <name type="scientific">Cyberlindnera jadinii (strain ATCC 18201 / CBS 1600 / BCRC 20928 / JCM 3617 / NBRC 0987 / NRRL Y-1542)</name>
    <name type="common">Torula yeast</name>
    <name type="synonym">Candida utilis</name>
    <dbReference type="NCBI Taxonomy" id="983966"/>
    <lineage>
        <taxon>Eukaryota</taxon>
        <taxon>Fungi</taxon>
        <taxon>Dikarya</taxon>
        <taxon>Ascomycota</taxon>
        <taxon>Saccharomycotina</taxon>
        <taxon>Saccharomycetes</taxon>
        <taxon>Phaffomycetales</taxon>
        <taxon>Phaffomycetaceae</taxon>
        <taxon>Cyberlindnera</taxon>
    </lineage>
</organism>
<name>A0A1E4S7W8_CYBJN</name>
<keyword evidence="2" id="KW-1185">Reference proteome</keyword>
<evidence type="ECO:0000313" key="1">
    <source>
        <dbReference type="EMBL" id="ODV75568.1"/>
    </source>
</evidence>
<accession>A0A1E4S7W8</accession>
<gene>
    <name evidence="1" type="ORF">CYBJADRAFT_49762</name>
</gene>
<dbReference type="Proteomes" id="UP000094389">
    <property type="component" value="Unassembled WGS sequence"/>
</dbReference>
<dbReference type="AlphaFoldDB" id="A0A1E4S7W8"/>
<dbReference type="GeneID" id="30992133"/>
<dbReference type="RefSeq" id="XP_020072607.1">
    <property type="nucleotide sequence ID" value="XM_020217737.1"/>
</dbReference>